<dbReference type="GO" id="GO:0006310">
    <property type="term" value="P:DNA recombination"/>
    <property type="evidence" value="ECO:0007669"/>
    <property type="project" value="UniProtKB-KW"/>
</dbReference>
<dbReference type="InterPro" id="IPR011010">
    <property type="entry name" value="DNA_brk_join_enz"/>
</dbReference>
<dbReference type="AlphaFoldDB" id="A0AB36XND9"/>
<protein>
    <recommendedName>
        <fullName evidence="3">Integrase</fullName>
    </recommendedName>
</protein>
<comment type="caution">
    <text evidence="2">The sequence shown here is derived from an EMBL/GenBank/DDBJ whole genome shotgun (WGS) entry which is preliminary data.</text>
</comment>
<dbReference type="RefSeq" id="WP_102278075.1">
    <property type="nucleotide sequence ID" value="NZ_JAJGZN020000002.1"/>
</dbReference>
<keyword evidence="1" id="KW-0233">DNA recombination</keyword>
<accession>A0AB36XND9</accession>
<dbReference type="EMBL" id="MCXM01000011">
    <property type="protein sequence ID" value="PMK48100.1"/>
    <property type="molecule type" value="Genomic_DNA"/>
</dbReference>
<dbReference type="GO" id="GO:0003677">
    <property type="term" value="F:DNA binding"/>
    <property type="evidence" value="ECO:0007669"/>
    <property type="project" value="InterPro"/>
</dbReference>
<reference evidence="2" key="2">
    <citation type="submission" date="2016-07" db="EMBL/GenBank/DDBJ databases">
        <authorList>
            <person name="Kauffman K."/>
            <person name="Arevalo P."/>
            <person name="Polz M.F."/>
        </authorList>
    </citation>
    <scope>NUCLEOTIDE SEQUENCE</scope>
    <source>
        <strain evidence="2">10N.261.52.F7</strain>
    </source>
</reference>
<dbReference type="InterPro" id="IPR013762">
    <property type="entry name" value="Integrase-like_cat_sf"/>
</dbReference>
<evidence type="ECO:0000313" key="2">
    <source>
        <dbReference type="EMBL" id="PMK48100.1"/>
    </source>
</evidence>
<evidence type="ECO:0000256" key="1">
    <source>
        <dbReference type="ARBA" id="ARBA00023172"/>
    </source>
</evidence>
<organism evidence="2">
    <name type="scientific">Vibrio lentus</name>
    <dbReference type="NCBI Taxonomy" id="136468"/>
    <lineage>
        <taxon>Bacteria</taxon>
        <taxon>Pseudomonadati</taxon>
        <taxon>Pseudomonadota</taxon>
        <taxon>Gammaproteobacteria</taxon>
        <taxon>Vibrionales</taxon>
        <taxon>Vibrionaceae</taxon>
        <taxon>Vibrio</taxon>
    </lineage>
</organism>
<name>A0AB36XND9_9VIBR</name>
<proteinExistence type="predicted"/>
<dbReference type="SUPFAM" id="SSF56349">
    <property type="entry name" value="DNA breaking-rejoining enzymes"/>
    <property type="match status" value="1"/>
</dbReference>
<reference evidence="2" key="3">
    <citation type="journal article" date="2018" name="Nature">
        <title>A major lineage of non-tailed dsDNA viruses as unrecognized killers of marine bacteria.</title>
        <authorList>
            <person name="Kauffman K.M."/>
            <person name="Hussain F.A."/>
            <person name="Yang J."/>
            <person name="Arevalo P."/>
            <person name="Brown J.M."/>
            <person name="Chang W.K."/>
            <person name="VanInsberghe D."/>
            <person name="Elsherbini J."/>
            <person name="Sharma R.S."/>
            <person name="Cutler M.B."/>
            <person name="Kelly L."/>
            <person name="Polz M.F."/>
        </authorList>
    </citation>
    <scope>NUCLEOTIDE SEQUENCE</scope>
    <source>
        <strain evidence="2">10N.261.52.F7</strain>
    </source>
</reference>
<gene>
    <name evidence="2" type="ORF">BCT99_14600</name>
</gene>
<dbReference type="GO" id="GO:0015074">
    <property type="term" value="P:DNA integration"/>
    <property type="evidence" value="ECO:0007669"/>
    <property type="project" value="InterPro"/>
</dbReference>
<sequence>MGHAATEYLSEKSFDPYGQMYNFVNKLNGDCEPFPNQIETYYGQKIQLRDTNRNLIERIELANIGNDNKCYNLNDSYSGDIYLDYIAVKCWINTAIEKSPASINHISVGFEALRNINFTANAYSKEKTFSSELGAQLSSIILKNRDNQRIFLSLRQFVKFGIANDYWGFNDELELKISEVAVKAIGCKERVSMLDHEYGPFTRTEIAQITTAIQGESVKIEYRVLVSLAKKFGLRPIQFALLREDDVYYDKSKLAWYILIPRVKGRVAQLRRTKGNFTLRELPTELAEDIVQLVQEHSTLIKTDTEGKLLPRPLFKAETLNQSYLSNNRLKPFAWHTTAAKISQFFIQKLPRLLNIQSMHCKDDSGAPYLLKMNAYRFRYTLGTRMVLEGKTPEEVALALDHSSTASVRHYFRYNQDLIDFIDDTFEGSTSLKNSALRWQGYFIDEDDNIEGSLIKISDVLSLGKCLKKTLCEYHPTVSCYGCSKFRPFKDVDHSKQLQVIKKEVEFVRSNSTGAVLHQLSEAYEGAIQIVEAQKALKGTPND</sequence>
<evidence type="ECO:0008006" key="3">
    <source>
        <dbReference type="Google" id="ProtNLM"/>
    </source>
</evidence>
<dbReference type="Gene3D" id="1.10.443.10">
    <property type="entry name" value="Intergrase catalytic core"/>
    <property type="match status" value="1"/>
</dbReference>
<reference key="1">
    <citation type="submission" date="2016-07" db="EMBL/GenBank/DDBJ databases">
        <title>Nontailed viruses are major unrecognized killers of bacteria in the ocean.</title>
        <authorList>
            <person name="Kauffman K."/>
            <person name="Hussain F."/>
            <person name="Yang J."/>
            <person name="Arevalo P."/>
            <person name="Brown J."/>
            <person name="Cutler M."/>
            <person name="Kelly L."/>
            <person name="Polz M.F."/>
        </authorList>
    </citation>
    <scope>NUCLEOTIDE SEQUENCE [LARGE SCALE GENOMIC DNA]</scope>
    <source>
        <strain>10N.261.52.F7</strain>
    </source>
</reference>